<keyword evidence="1" id="KW-1133">Transmembrane helix</keyword>
<feature type="transmembrane region" description="Helical" evidence="1">
    <location>
        <begin position="104"/>
        <end position="124"/>
    </location>
</feature>
<sequence length="131" mass="13515">MIPLQGGTAAGAAIVASLYWIGALKERSGLAVLVAAVAFFWPVFAFQAGAGNATIALHSLIFIAFAALAAFGFRTSARFLAGLLIAHGALDGVLFFTGHPGPHWWPAFCASLDITAGLALLVLIHKNKVAA</sequence>
<keyword evidence="3" id="KW-1185">Reference proteome</keyword>
<accession>A0A1Y5S0V3</accession>
<dbReference type="AlphaFoldDB" id="A0A1Y5S0V3"/>
<dbReference type="RefSeq" id="WP_085863814.1">
    <property type="nucleotide sequence ID" value="NZ_FWFT01000002.1"/>
</dbReference>
<dbReference type="Proteomes" id="UP000193623">
    <property type="component" value="Unassembled WGS sequence"/>
</dbReference>
<keyword evidence="1" id="KW-0472">Membrane</keyword>
<organism evidence="2 3">
    <name type="scientific">Pseudooctadecabacter jejudonensis</name>
    <dbReference type="NCBI Taxonomy" id="1391910"/>
    <lineage>
        <taxon>Bacteria</taxon>
        <taxon>Pseudomonadati</taxon>
        <taxon>Pseudomonadota</taxon>
        <taxon>Alphaproteobacteria</taxon>
        <taxon>Rhodobacterales</taxon>
        <taxon>Paracoccaceae</taxon>
        <taxon>Pseudooctadecabacter</taxon>
    </lineage>
</organism>
<proteinExistence type="predicted"/>
<feature type="transmembrane region" description="Helical" evidence="1">
    <location>
        <begin position="80"/>
        <end position="98"/>
    </location>
</feature>
<evidence type="ECO:0000313" key="2">
    <source>
        <dbReference type="EMBL" id="SLN30099.1"/>
    </source>
</evidence>
<evidence type="ECO:0000313" key="3">
    <source>
        <dbReference type="Proteomes" id="UP000193623"/>
    </source>
</evidence>
<reference evidence="2 3" key="1">
    <citation type="submission" date="2017-03" db="EMBL/GenBank/DDBJ databases">
        <authorList>
            <person name="Afonso C.L."/>
            <person name="Miller P.J."/>
            <person name="Scott M.A."/>
            <person name="Spackman E."/>
            <person name="Goraichik I."/>
            <person name="Dimitrov K.M."/>
            <person name="Suarez D.L."/>
            <person name="Swayne D.E."/>
        </authorList>
    </citation>
    <scope>NUCLEOTIDE SEQUENCE [LARGE SCALE GENOMIC DNA]</scope>
    <source>
        <strain evidence="2 3">CECT 8397</strain>
    </source>
</reference>
<evidence type="ECO:0000256" key="1">
    <source>
        <dbReference type="SAM" id="Phobius"/>
    </source>
</evidence>
<dbReference type="OrthoDB" id="7580644at2"/>
<feature type="transmembrane region" description="Helical" evidence="1">
    <location>
        <begin position="55"/>
        <end position="73"/>
    </location>
</feature>
<gene>
    <name evidence="2" type="ORF">PSJ8397_01362</name>
</gene>
<feature type="transmembrane region" description="Helical" evidence="1">
    <location>
        <begin position="6"/>
        <end position="23"/>
    </location>
</feature>
<dbReference type="EMBL" id="FWFT01000002">
    <property type="protein sequence ID" value="SLN30099.1"/>
    <property type="molecule type" value="Genomic_DNA"/>
</dbReference>
<protein>
    <submittedName>
        <fullName evidence="2">Uncharacterized protein</fullName>
    </submittedName>
</protein>
<name>A0A1Y5S0V3_9RHOB</name>
<keyword evidence="1" id="KW-0812">Transmembrane</keyword>
<feature type="transmembrane region" description="Helical" evidence="1">
    <location>
        <begin position="30"/>
        <end position="49"/>
    </location>
</feature>